<geneLocation type="plasmid" evidence="1 2">
    <name>megaplasmid</name>
</geneLocation>
<proteinExistence type="predicted"/>
<evidence type="ECO:0000313" key="2">
    <source>
        <dbReference type="Proteomes" id="UP000683436"/>
    </source>
</evidence>
<dbReference type="NCBIfam" id="TIGR03765">
    <property type="entry name" value="ICE_PFL_4695"/>
    <property type="match status" value="1"/>
</dbReference>
<dbReference type="Pfam" id="PF11072">
    <property type="entry name" value="DUF2859"/>
    <property type="match status" value="1"/>
</dbReference>
<reference evidence="1 2" key="1">
    <citation type="submission" date="2021-06" db="EMBL/GenBank/DDBJ databases">
        <title>Microbial metabolic specificity influences pelagic lipid remineralization.</title>
        <authorList>
            <person name="Behrendt L."/>
            <person name="Hunter J.E."/>
            <person name="Alcolombri U."/>
            <person name="Smriga S."/>
            <person name="Mincer T."/>
            <person name="Lowenstein D.P."/>
            <person name="Peaudecerf F.J."/>
            <person name="Fernandez V.I."/>
            <person name="Fredricks H."/>
            <person name="Almblad H."/>
            <person name="Harrison J.J."/>
            <person name="Stocker R."/>
            <person name="Van Mooy B.A.S."/>
        </authorList>
    </citation>
    <scope>NUCLEOTIDE SEQUENCE [LARGE SCALE GENOMIC DNA]</scope>
    <source>
        <strain evidence="1 2">A252</strain>
        <plasmid evidence="1 2">megaplasmid</plasmid>
    </source>
</reference>
<gene>
    <name evidence="1" type="ORF">KQ248_22680</name>
</gene>
<dbReference type="InterPro" id="IPR021300">
    <property type="entry name" value="Integr_conj_element_PFL4695"/>
</dbReference>
<sequence>MVLVCSFASADLTVIEDRGGEDASRYYEALAGKPAARAQGHPLSQVSEANMLPVRAQRISPGRVQRREINAPGLRPFFMVGDDELSRQWLVEHGEALSAMGAVGMVVNVETAERLDQLRALVPELRMLPAAGDDVAGRLGLDHYPVLITAQSVEQ</sequence>
<keyword evidence="1" id="KW-0614">Plasmid</keyword>
<dbReference type="Proteomes" id="UP000683436">
    <property type="component" value="Plasmid megaplasmid"/>
</dbReference>
<evidence type="ECO:0000313" key="1">
    <source>
        <dbReference type="EMBL" id="QWV19557.1"/>
    </source>
</evidence>
<accession>A0ABX8J0C6</accession>
<keyword evidence="2" id="KW-1185">Reference proteome</keyword>
<name>A0ABX8J0C6_9GAMM</name>
<organism evidence="1 2">
    <name type="scientific">Stutzerimonas zhaodongensis</name>
    <dbReference type="NCBI Taxonomy" id="1176257"/>
    <lineage>
        <taxon>Bacteria</taxon>
        <taxon>Pseudomonadati</taxon>
        <taxon>Pseudomonadota</taxon>
        <taxon>Gammaproteobacteria</taxon>
        <taxon>Pseudomonadales</taxon>
        <taxon>Pseudomonadaceae</taxon>
        <taxon>Stutzerimonas</taxon>
    </lineage>
</organism>
<dbReference type="EMBL" id="CP076684">
    <property type="protein sequence ID" value="QWV19557.1"/>
    <property type="molecule type" value="Genomic_DNA"/>
</dbReference>
<protein>
    <submittedName>
        <fullName evidence="1">Integrating conjugative element protein</fullName>
    </submittedName>
</protein>